<name>A0ABQ5F4E8_9ASTR</name>
<keyword evidence="2" id="KW-0548">Nucleotidyltransferase</keyword>
<dbReference type="EMBL" id="BQNB010016988">
    <property type="protein sequence ID" value="GJT58112.1"/>
    <property type="molecule type" value="Genomic_DNA"/>
</dbReference>
<dbReference type="InterPro" id="IPR026960">
    <property type="entry name" value="RVT-Znf"/>
</dbReference>
<protein>
    <submittedName>
        <fullName evidence="2">RNA-directed DNA polymerase, eukaryota</fullName>
    </submittedName>
</protein>
<dbReference type="Proteomes" id="UP001151760">
    <property type="component" value="Unassembled WGS sequence"/>
</dbReference>
<dbReference type="PANTHER" id="PTHR36617:SF15">
    <property type="entry name" value="REVERSE TRANSCRIPTASE ZINC-BINDING DOMAIN-CONTAINING PROTEIN"/>
    <property type="match status" value="1"/>
</dbReference>
<keyword evidence="2" id="KW-0695">RNA-directed DNA polymerase</keyword>
<dbReference type="Pfam" id="PF13966">
    <property type="entry name" value="zf-RVT"/>
    <property type="match status" value="1"/>
</dbReference>
<reference evidence="2" key="1">
    <citation type="journal article" date="2022" name="Int. J. Mol. Sci.">
        <title>Draft Genome of Tanacetum Coccineum: Genomic Comparison of Closely Related Tanacetum-Family Plants.</title>
        <authorList>
            <person name="Yamashiro T."/>
            <person name="Shiraishi A."/>
            <person name="Nakayama K."/>
            <person name="Satake H."/>
        </authorList>
    </citation>
    <scope>NUCLEOTIDE SEQUENCE</scope>
</reference>
<evidence type="ECO:0000313" key="3">
    <source>
        <dbReference type="Proteomes" id="UP001151760"/>
    </source>
</evidence>
<reference evidence="2" key="2">
    <citation type="submission" date="2022-01" db="EMBL/GenBank/DDBJ databases">
        <authorList>
            <person name="Yamashiro T."/>
            <person name="Shiraishi A."/>
            <person name="Satake H."/>
            <person name="Nakayama K."/>
        </authorList>
    </citation>
    <scope>NUCLEOTIDE SEQUENCE</scope>
</reference>
<keyword evidence="3" id="KW-1185">Reference proteome</keyword>
<accession>A0ABQ5F4E8</accession>
<comment type="caution">
    <text evidence="2">The sequence shown here is derived from an EMBL/GenBank/DDBJ whole genome shotgun (WGS) entry which is preliminary data.</text>
</comment>
<sequence>MLKWIWRFVSREESMWFHVMQAIYGSNIHAHAVNVSSNWCSILREVHSLKDKGFDFLSLCSKRVGNGINSLFWLDIWTGNITLRDKFPRLFELELDKSISVSMKMAAQLDSSFRRPVRGGVESIQFIALQALIDSVVLSNEPDRWVCNVSEDGNFRVKDIRNSIDDLLLPSSPDSTKWVKFVPIKINIFGWRARRNCLPSRINLIRRGVHMESSLCAVCGRYEEDIHHLLFQCDLAQDVLKRICRWWEQDFEPWSSFSSWDEWFSSIRLPVNNKKILEGVFYVAWWSIWVFRNRMLFDDKAPARSKIVDDIMSNSFFWCKNICKWVFTWEAWLKNPNLISL</sequence>
<dbReference type="PANTHER" id="PTHR36617">
    <property type="entry name" value="PROTEIN, PUTATIVE-RELATED"/>
    <property type="match status" value="1"/>
</dbReference>
<evidence type="ECO:0000313" key="2">
    <source>
        <dbReference type="EMBL" id="GJT58112.1"/>
    </source>
</evidence>
<dbReference type="GO" id="GO:0003964">
    <property type="term" value="F:RNA-directed DNA polymerase activity"/>
    <property type="evidence" value="ECO:0007669"/>
    <property type="project" value="UniProtKB-KW"/>
</dbReference>
<keyword evidence="2" id="KW-0808">Transferase</keyword>
<organism evidence="2 3">
    <name type="scientific">Tanacetum coccineum</name>
    <dbReference type="NCBI Taxonomy" id="301880"/>
    <lineage>
        <taxon>Eukaryota</taxon>
        <taxon>Viridiplantae</taxon>
        <taxon>Streptophyta</taxon>
        <taxon>Embryophyta</taxon>
        <taxon>Tracheophyta</taxon>
        <taxon>Spermatophyta</taxon>
        <taxon>Magnoliopsida</taxon>
        <taxon>eudicotyledons</taxon>
        <taxon>Gunneridae</taxon>
        <taxon>Pentapetalae</taxon>
        <taxon>asterids</taxon>
        <taxon>campanulids</taxon>
        <taxon>Asterales</taxon>
        <taxon>Asteraceae</taxon>
        <taxon>Asteroideae</taxon>
        <taxon>Anthemideae</taxon>
        <taxon>Anthemidinae</taxon>
        <taxon>Tanacetum</taxon>
    </lineage>
</organism>
<feature type="domain" description="Reverse transcriptase zinc-binding" evidence="1">
    <location>
        <begin position="175"/>
        <end position="238"/>
    </location>
</feature>
<gene>
    <name evidence="2" type="ORF">Tco_0993166</name>
</gene>
<evidence type="ECO:0000259" key="1">
    <source>
        <dbReference type="Pfam" id="PF13966"/>
    </source>
</evidence>
<proteinExistence type="predicted"/>